<dbReference type="SUPFAM" id="SSF117892">
    <property type="entry name" value="Band 7/SPFH domain"/>
    <property type="match status" value="1"/>
</dbReference>
<protein>
    <recommendedName>
        <fullName evidence="1">Band 7 domain-containing protein</fullName>
    </recommendedName>
</protein>
<evidence type="ECO:0000313" key="2">
    <source>
        <dbReference type="EMBL" id="KAL3784682.1"/>
    </source>
</evidence>
<sequence length="418" mass="46702">MTETTPLLFDEPPSPQRAALGYNGALRPHLPARSTSSRFSSYPAQRHRPKVNALNPAYITSSTSYSKRSTSQIAQIHKAQAPAFRQISVSPRLSHFLYSLPYKLLCVASPHVPTCCGLCCCLTCIRTSEYGMLEQFGKFERVLDPGMHFILWPYEREAGRVSIRIRQLDLHCETKSKDHVFVTARLSIQYQAISHHLFESFYSLSSPNDQLTALTLDTLRSKLPQMDLDDIFSSYDDIAIDLHRTLNGAMNKYGFVIHHILLTQLQPNDHVRHSMNEIQASKRIKEAASHKAEANKVELVKDAEAKAERAYLNGVGIARQRKTLASGMQEVILDAQASNTSVSSKGVMDLLVLTQYIDVITSLNIGGKKDESDGDVHVNSSLILSHMPDIVGQLQDIVRESFASPIEDVKVENLLNTE</sequence>
<dbReference type="PANTHER" id="PTHR43327">
    <property type="entry name" value="STOMATIN-LIKE PROTEIN 2, MITOCHONDRIAL"/>
    <property type="match status" value="1"/>
</dbReference>
<dbReference type="PANTHER" id="PTHR43327:SF31">
    <property type="entry name" value="HYPERSENSITIVE-INDUCED RESPONSE PROTEIN 2"/>
    <property type="match status" value="1"/>
</dbReference>
<dbReference type="CDD" id="cd03407">
    <property type="entry name" value="SPFH_like_u4"/>
    <property type="match status" value="1"/>
</dbReference>
<dbReference type="InterPro" id="IPR036013">
    <property type="entry name" value="Band_7/SPFH_dom_sf"/>
</dbReference>
<dbReference type="EMBL" id="JALLPJ020000718">
    <property type="protein sequence ID" value="KAL3784682.1"/>
    <property type="molecule type" value="Genomic_DNA"/>
</dbReference>
<feature type="domain" description="Band 7" evidence="1">
    <location>
        <begin position="120"/>
        <end position="279"/>
    </location>
</feature>
<evidence type="ECO:0000313" key="3">
    <source>
        <dbReference type="Proteomes" id="UP001530400"/>
    </source>
</evidence>
<dbReference type="Pfam" id="PF01145">
    <property type="entry name" value="Band_7"/>
    <property type="match status" value="1"/>
</dbReference>
<proteinExistence type="predicted"/>
<name>A0ABD3PAK9_9STRA</name>
<dbReference type="Gene3D" id="3.30.479.30">
    <property type="entry name" value="Band 7 domain"/>
    <property type="match status" value="1"/>
</dbReference>
<dbReference type="Proteomes" id="UP001530400">
    <property type="component" value="Unassembled WGS sequence"/>
</dbReference>
<comment type="caution">
    <text evidence="2">The sequence shown here is derived from an EMBL/GenBank/DDBJ whole genome shotgun (WGS) entry which is preliminary data.</text>
</comment>
<dbReference type="AlphaFoldDB" id="A0ABD3PAK9"/>
<dbReference type="InterPro" id="IPR001107">
    <property type="entry name" value="Band_7"/>
</dbReference>
<gene>
    <name evidence="2" type="ORF">ACHAWO_004897</name>
</gene>
<reference evidence="2 3" key="1">
    <citation type="submission" date="2024-10" db="EMBL/GenBank/DDBJ databases">
        <title>Updated reference genomes for cyclostephanoid diatoms.</title>
        <authorList>
            <person name="Roberts W.R."/>
            <person name="Alverson A.J."/>
        </authorList>
    </citation>
    <scope>NUCLEOTIDE SEQUENCE [LARGE SCALE GENOMIC DNA]</scope>
    <source>
        <strain evidence="2 3">AJA010-31</strain>
    </source>
</reference>
<organism evidence="2 3">
    <name type="scientific">Cyclotella atomus</name>
    <dbReference type="NCBI Taxonomy" id="382360"/>
    <lineage>
        <taxon>Eukaryota</taxon>
        <taxon>Sar</taxon>
        <taxon>Stramenopiles</taxon>
        <taxon>Ochrophyta</taxon>
        <taxon>Bacillariophyta</taxon>
        <taxon>Coscinodiscophyceae</taxon>
        <taxon>Thalassiosirophycidae</taxon>
        <taxon>Stephanodiscales</taxon>
        <taxon>Stephanodiscaceae</taxon>
        <taxon>Cyclotella</taxon>
    </lineage>
</organism>
<dbReference type="SMART" id="SM00244">
    <property type="entry name" value="PHB"/>
    <property type="match status" value="1"/>
</dbReference>
<dbReference type="InterPro" id="IPR050710">
    <property type="entry name" value="Band7/mec-2_domain"/>
</dbReference>
<accession>A0ABD3PAK9</accession>
<keyword evidence="3" id="KW-1185">Reference proteome</keyword>
<evidence type="ECO:0000259" key="1">
    <source>
        <dbReference type="SMART" id="SM00244"/>
    </source>
</evidence>